<proteinExistence type="predicted"/>
<protein>
    <submittedName>
        <fullName evidence="3">Phosphoglycolate phosphatase</fullName>
    </submittedName>
</protein>
<dbReference type="NCBIfam" id="TIGR01549">
    <property type="entry name" value="HAD-SF-IA-v1"/>
    <property type="match status" value="1"/>
</dbReference>
<evidence type="ECO:0000256" key="1">
    <source>
        <dbReference type="ARBA" id="ARBA00001946"/>
    </source>
</evidence>
<keyword evidence="4" id="KW-1185">Reference proteome</keyword>
<dbReference type="InterPro" id="IPR041492">
    <property type="entry name" value="HAD_2"/>
</dbReference>
<dbReference type="GO" id="GO:0046872">
    <property type="term" value="F:metal ion binding"/>
    <property type="evidence" value="ECO:0007669"/>
    <property type="project" value="UniProtKB-KW"/>
</dbReference>
<dbReference type="GO" id="GO:0005829">
    <property type="term" value="C:cytosol"/>
    <property type="evidence" value="ECO:0007669"/>
    <property type="project" value="TreeGrafter"/>
</dbReference>
<dbReference type="OrthoDB" id="9782449at2"/>
<dbReference type="STRING" id="488535.SAMN04487963_1648"/>
<keyword evidence="2" id="KW-0479">Metal-binding</keyword>
<dbReference type="InterPro" id="IPR006439">
    <property type="entry name" value="HAD-SF_hydro_IA"/>
</dbReference>
<dbReference type="SFLD" id="SFLDG01135">
    <property type="entry name" value="C1.5.6:_HAD__Beta-PGM__Phospha"/>
    <property type="match status" value="1"/>
</dbReference>
<dbReference type="SFLD" id="SFLDG01129">
    <property type="entry name" value="C1.5:_HAD__Beta-PGM__Phosphata"/>
    <property type="match status" value="1"/>
</dbReference>
<reference evidence="4" key="1">
    <citation type="submission" date="2016-10" db="EMBL/GenBank/DDBJ databases">
        <authorList>
            <person name="Varghese N."/>
            <person name="Submissions S."/>
        </authorList>
    </citation>
    <scope>NUCLEOTIDE SEQUENCE [LARGE SCALE GENOMIC DNA]</scope>
    <source>
        <strain evidence="4">CGMCC 1.7061</strain>
    </source>
</reference>
<evidence type="ECO:0000313" key="4">
    <source>
        <dbReference type="Proteomes" id="UP000198519"/>
    </source>
</evidence>
<accession>A0A1I4NVN1</accession>
<dbReference type="GO" id="GO:0006281">
    <property type="term" value="P:DNA repair"/>
    <property type="evidence" value="ECO:0007669"/>
    <property type="project" value="TreeGrafter"/>
</dbReference>
<dbReference type="InterPro" id="IPR023214">
    <property type="entry name" value="HAD_sf"/>
</dbReference>
<organism evidence="3 4">
    <name type="scientific">Marinobacter zhejiangensis</name>
    <dbReference type="NCBI Taxonomy" id="488535"/>
    <lineage>
        <taxon>Bacteria</taxon>
        <taxon>Pseudomonadati</taxon>
        <taxon>Pseudomonadota</taxon>
        <taxon>Gammaproteobacteria</taxon>
        <taxon>Pseudomonadales</taxon>
        <taxon>Marinobacteraceae</taxon>
        <taxon>Marinobacter</taxon>
    </lineage>
</organism>
<dbReference type="RefSeq" id="WP_092021463.1">
    <property type="nucleotide sequence ID" value="NZ_FOUE01000002.1"/>
</dbReference>
<gene>
    <name evidence="3" type="ORF">SAMN04487963_1648</name>
</gene>
<dbReference type="EMBL" id="FOUE01000002">
    <property type="protein sequence ID" value="SFM19604.1"/>
    <property type="molecule type" value="Genomic_DNA"/>
</dbReference>
<dbReference type="InterPro" id="IPR023198">
    <property type="entry name" value="PGP-like_dom2"/>
</dbReference>
<name>A0A1I4NVN1_9GAMM</name>
<dbReference type="Gene3D" id="3.40.50.1000">
    <property type="entry name" value="HAD superfamily/HAD-like"/>
    <property type="match status" value="1"/>
</dbReference>
<evidence type="ECO:0000256" key="2">
    <source>
        <dbReference type="ARBA" id="ARBA00022723"/>
    </source>
</evidence>
<dbReference type="GO" id="GO:0008967">
    <property type="term" value="F:phosphoglycolate phosphatase activity"/>
    <property type="evidence" value="ECO:0007669"/>
    <property type="project" value="TreeGrafter"/>
</dbReference>
<dbReference type="PANTHER" id="PTHR43434">
    <property type="entry name" value="PHOSPHOGLYCOLATE PHOSPHATASE"/>
    <property type="match status" value="1"/>
</dbReference>
<dbReference type="InterPro" id="IPR050155">
    <property type="entry name" value="HAD-like_hydrolase_sf"/>
</dbReference>
<dbReference type="PANTHER" id="PTHR43434:SF24">
    <property type="entry name" value="HYDROLASE-RELATED"/>
    <property type="match status" value="1"/>
</dbReference>
<dbReference type="SUPFAM" id="SSF56784">
    <property type="entry name" value="HAD-like"/>
    <property type="match status" value="1"/>
</dbReference>
<dbReference type="Proteomes" id="UP000198519">
    <property type="component" value="Unassembled WGS sequence"/>
</dbReference>
<dbReference type="Pfam" id="PF13419">
    <property type="entry name" value="HAD_2"/>
    <property type="match status" value="1"/>
</dbReference>
<dbReference type="SFLD" id="SFLDS00003">
    <property type="entry name" value="Haloacid_Dehalogenase"/>
    <property type="match status" value="1"/>
</dbReference>
<dbReference type="AlphaFoldDB" id="A0A1I4NVN1"/>
<dbReference type="InterPro" id="IPR036412">
    <property type="entry name" value="HAD-like_sf"/>
</dbReference>
<comment type="cofactor">
    <cofactor evidence="1">
        <name>Mg(2+)</name>
        <dbReference type="ChEBI" id="CHEBI:18420"/>
    </cofactor>
</comment>
<dbReference type="Gene3D" id="1.10.150.240">
    <property type="entry name" value="Putative phosphatase, domain 2"/>
    <property type="match status" value="1"/>
</dbReference>
<evidence type="ECO:0000313" key="3">
    <source>
        <dbReference type="EMBL" id="SFM19604.1"/>
    </source>
</evidence>
<sequence length="217" mass="23934">MANPHKVVIFDWDGTVVDSVEHITDSLHQAATELGFPALERAAYRDIIGLGIVEALEALYPGIRRDEMQAMREGYGRYFFSRKTSPQQVFAGMVDVLADLNSVGRMCAVATGKSRGGLDRALSDSGLGEYFRVTRCADETRSKPDPTMLEEILAHLEIAPEDAVMIGDTRYDLDMAQRINMPAIGVEWGVHDRSVLQQYGPYAVVDSVKALREALGL</sequence>